<sequence>MTYASIMVAVDLSAEARERVHIAGHLADDFRARLIGVAAEEASFTVPPIGPIPASAYALAANNELILNDLKRAHAVFEAAAGGRSRIEWRSNLDFPLPFLIGQAAAADLVVVGRKAPSGPLLFSVDPGDLVMHLGRPILVVPPGIDHLDVRRVAVGWKNTREARRAVRDALPFLSRASRVVVVSIDEGQGTDDTADVVGFLQAHDIDATATRWEAGGAATSEALVEAASEQAADLIVLGAYGHGRLREWVFGGVTRDLLAGAPISCLMSH</sequence>
<dbReference type="AlphaFoldDB" id="A0A160PKM0"/>
<gene>
    <name evidence="3" type="ORF">MPPM_3785</name>
</gene>
<evidence type="ECO:0000313" key="4">
    <source>
        <dbReference type="Proteomes" id="UP000218288"/>
    </source>
</evidence>
<dbReference type="Gene3D" id="3.40.50.12370">
    <property type="match status" value="1"/>
</dbReference>
<dbReference type="InterPro" id="IPR006016">
    <property type="entry name" value="UspA"/>
</dbReference>
<reference evidence="3 4" key="1">
    <citation type="journal article" date="2016" name="Genome Announc.">
        <title>Complete Genome Sequence of Methylobacterium populi P-1M, Isolated from Pink-Pigmented Household Biofilm.</title>
        <authorList>
            <person name="Morohoshi T."/>
            <person name="Ikeda T."/>
        </authorList>
    </citation>
    <scope>NUCLEOTIDE SEQUENCE [LARGE SCALE GENOMIC DNA]</scope>
    <source>
        <strain evidence="3 4">P-1M</strain>
    </source>
</reference>
<proteinExistence type="inferred from homology"/>
<dbReference type="PANTHER" id="PTHR46268:SF15">
    <property type="entry name" value="UNIVERSAL STRESS PROTEIN HP_0031"/>
    <property type="match status" value="1"/>
</dbReference>
<dbReference type="SUPFAM" id="SSF52402">
    <property type="entry name" value="Adenine nucleotide alpha hydrolases-like"/>
    <property type="match status" value="2"/>
</dbReference>
<dbReference type="OrthoDB" id="9804721at2"/>
<accession>A0A160PKM0</accession>
<organism evidence="3 4">
    <name type="scientific">Methylorubrum populi</name>
    <dbReference type="NCBI Taxonomy" id="223967"/>
    <lineage>
        <taxon>Bacteria</taxon>
        <taxon>Pseudomonadati</taxon>
        <taxon>Pseudomonadota</taxon>
        <taxon>Alphaproteobacteria</taxon>
        <taxon>Hyphomicrobiales</taxon>
        <taxon>Methylobacteriaceae</taxon>
        <taxon>Methylorubrum</taxon>
    </lineage>
</organism>
<feature type="domain" description="UspA" evidence="2">
    <location>
        <begin position="203"/>
        <end position="268"/>
    </location>
</feature>
<comment type="similarity">
    <text evidence="1">Belongs to the universal stress protein A family.</text>
</comment>
<dbReference type="PRINTS" id="PR01438">
    <property type="entry name" value="UNVRSLSTRESS"/>
</dbReference>
<evidence type="ECO:0000259" key="2">
    <source>
        <dbReference type="Pfam" id="PF00582"/>
    </source>
</evidence>
<dbReference type="PANTHER" id="PTHR46268">
    <property type="entry name" value="STRESS RESPONSE PROTEIN NHAX"/>
    <property type="match status" value="1"/>
</dbReference>
<protein>
    <submittedName>
        <fullName evidence="3">UspA domain-containing protein</fullName>
    </submittedName>
</protein>
<evidence type="ECO:0000313" key="3">
    <source>
        <dbReference type="EMBL" id="BAU92390.1"/>
    </source>
</evidence>
<dbReference type="InterPro" id="IPR006015">
    <property type="entry name" value="Universal_stress_UspA"/>
</dbReference>
<dbReference type="CDD" id="cd00293">
    <property type="entry name" value="USP-like"/>
    <property type="match status" value="1"/>
</dbReference>
<name>A0A160PKM0_9HYPH</name>
<dbReference type="Pfam" id="PF00582">
    <property type="entry name" value="Usp"/>
    <property type="match status" value="1"/>
</dbReference>
<dbReference type="EMBL" id="AP014809">
    <property type="protein sequence ID" value="BAU92390.1"/>
    <property type="molecule type" value="Genomic_DNA"/>
</dbReference>
<evidence type="ECO:0000256" key="1">
    <source>
        <dbReference type="ARBA" id="ARBA00008791"/>
    </source>
</evidence>
<dbReference type="RefSeq" id="WP_096486349.1">
    <property type="nucleotide sequence ID" value="NZ_AP014809.1"/>
</dbReference>
<dbReference type="Proteomes" id="UP000218288">
    <property type="component" value="Chromosome"/>
</dbReference>